<protein>
    <recommendedName>
        <fullName evidence="11">LIM domain 7a</fullName>
    </recommendedName>
</protein>
<feature type="compositionally biased region" description="Basic and acidic residues" evidence="6">
    <location>
        <begin position="831"/>
        <end position="879"/>
    </location>
</feature>
<feature type="compositionally biased region" description="Basic and acidic residues" evidence="6">
    <location>
        <begin position="806"/>
        <end position="815"/>
    </location>
</feature>
<dbReference type="Ensembl" id="ENSOTST00005012528.2">
    <property type="protein sequence ID" value="ENSOTSP00005011380.1"/>
    <property type="gene ID" value="ENSOTSG00005005985.2"/>
</dbReference>
<feature type="region of interest" description="Disordered" evidence="6">
    <location>
        <begin position="690"/>
        <end position="718"/>
    </location>
</feature>
<evidence type="ECO:0000256" key="6">
    <source>
        <dbReference type="SAM" id="MobiDB-lite"/>
    </source>
</evidence>
<dbReference type="InterPro" id="IPR031865">
    <property type="entry name" value="DUF4757"/>
</dbReference>
<feature type="region of interest" description="Disordered" evidence="6">
    <location>
        <begin position="487"/>
        <end position="549"/>
    </location>
</feature>
<dbReference type="PROSITE" id="PS50023">
    <property type="entry name" value="LIM_DOMAIN_2"/>
    <property type="match status" value="1"/>
</dbReference>
<dbReference type="Gene3D" id="2.10.110.10">
    <property type="entry name" value="Cysteine Rich Protein"/>
    <property type="match status" value="1"/>
</dbReference>
<organism evidence="9 10">
    <name type="scientific">Oncorhynchus tshawytscha</name>
    <name type="common">Chinook salmon</name>
    <name type="synonym">Salmo tshawytscha</name>
    <dbReference type="NCBI Taxonomy" id="74940"/>
    <lineage>
        <taxon>Eukaryota</taxon>
        <taxon>Metazoa</taxon>
        <taxon>Chordata</taxon>
        <taxon>Craniata</taxon>
        <taxon>Vertebrata</taxon>
        <taxon>Euteleostomi</taxon>
        <taxon>Actinopterygii</taxon>
        <taxon>Neopterygii</taxon>
        <taxon>Teleostei</taxon>
        <taxon>Protacanthopterygii</taxon>
        <taxon>Salmoniformes</taxon>
        <taxon>Salmonidae</taxon>
        <taxon>Salmoninae</taxon>
        <taxon>Oncorhynchus</taxon>
    </lineage>
</organism>
<dbReference type="PROSITE" id="PS50106">
    <property type="entry name" value="PDZ"/>
    <property type="match status" value="1"/>
</dbReference>
<dbReference type="PROSITE" id="PS00478">
    <property type="entry name" value="LIM_DOMAIN_1"/>
    <property type="match status" value="1"/>
</dbReference>
<evidence type="ECO:0000256" key="1">
    <source>
        <dbReference type="ARBA" id="ARBA00022723"/>
    </source>
</evidence>
<reference evidence="9" key="1">
    <citation type="submission" date="2025-08" db="UniProtKB">
        <authorList>
            <consortium name="Ensembl"/>
        </authorList>
    </citation>
    <scope>IDENTIFICATION</scope>
</reference>
<feature type="coiled-coil region" evidence="5">
    <location>
        <begin position="452"/>
        <end position="479"/>
    </location>
</feature>
<dbReference type="Proteomes" id="UP000694402">
    <property type="component" value="Unassembled WGS sequence"/>
</dbReference>
<reference evidence="9" key="2">
    <citation type="submission" date="2025-09" db="UniProtKB">
        <authorList>
            <consortium name="Ensembl"/>
        </authorList>
    </citation>
    <scope>IDENTIFICATION</scope>
</reference>
<dbReference type="SMART" id="SM00132">
    <property type="entry name" value="LIM"/>
    <property type="match status" value="1"/>
</dbReference>
<name>A0A8C8EL75_ONCTS</name>
<evidence type="ECO:0000256" key="2">
    <source>
        <dbReference type="ARBA" id="ARBA00022833"/>
    </source>
</evidence>
<dbReference type="InterPro" id="IPR036034">
    <property type="entry name" value="PDZ_sf"/>
</dbReference>
<evidence type="ECO:0000259" key="8">
    <source>
        <dbReference type="PROSITE" id="PS50106"/>
    </source>
</evidence>
<proteinExistence type="predicted"/>
<feature type="region of interest" description="Disordered" evidence="6">
    <location>
        <begin position="43"/>
        <end position="62"/>
    </location>
</feature>
<dbReference type="PANTHER" id="PTHR46767:SF1">
    <property type="entry name" value="LIM DOMAIN ONLY PROTEIN 7"/>
    <property type="match status" value="1"/>
</dbReference>
<feature type="domain" description="PDZ" evidence="8">
    <location>
        <begin position="726"/>
        <end position="785"/>
    </location>
</feature>
<feature type="region of interest" description="Disordered" evidence="6">
    <location>
        <begin position="805"/>
        <end position="879"/>
    </location>
</feature>
<evidence type="ECO:0000256" key="3">
    <source>
        <dbReference type="ARBA" id="ARBA00023038"/>
    </source>
</evidence>
<keyword evidence="1 4" id="KW-0479">Metal-binding</keyword>
<dbReference type="CDD" id="cd08368">
    <property type="entry name" value="LIM"/>
    <property type="match status" value="1"/>
</dbReference>
<dbReference type="PANTHER" id="PTHR46767">
    <property type="entry name" value="LIM DOMAIN ONLY PROTEIN 7"/>
    <property type="match status" value="1"/>
</dbReference>
<dbReference type="Gene3D" id="2.30.42.10">
    <property type="match status" value="1"/>
</dbReference>
<feature type="compositionally biased region" description="Polar residues" evidence="6">
    <location>
        <begin position="497"/>
        <end position="514"/>
    </location>
</feature>
<keyword evidence="2 4" id="KW-0862">Zinc</keyword>
<keyword evidence="10" id="KW-1185">Reference proteome</keyword>
<dbReference type="InterPro" id="IPR001781">
    <property type="entry name" value="Znf_LIM"/>
</dbReference>
<dbReference type="GO" id="GO:0030155">
    <property type="term" value="P:regulation of cell adhesion"/>
    <property type="evidence" value="ECO:0007669"/>
    <property type="project" value="InterPro"/>
</dbReference>
<sequence>VWDYLNKDSLHYRRSLVIAPKTTTQFNQFLPTKDKPAAYVPAPLRKKRAERHEDSRRSWASPKYTEEDGVVSVAKGGTWPTVTMTTNTNMYDDSEDEEDDVGYADPIQDDLYARKVGALPKSTVDVSYDRFLPKFWTPEEDTHVQKIKLGSQRRPWYKKIQGFRSVDILTQATNIPYFERFPVVFPMIDPTSGPRLVKCEKRPLLGRDNPLDPPEQLDESLASIFPDLENDDMFARRTQAFHPNSALAVLKTRVCVNHLSGHLYASNPQLNIITQPQTPGKVHKTVIPDIERDDFIFRKANQPQDGRRQRPLLGAADSYNPMTIPEPWALPAKLQARLLCAPSPLTQEVEAEGRENHEERGDCDGHPKTDDMLLRKFGMVLGVGVGMGPSLPTSCSEGDLQKMVAIREASRLRYKKRMMIERLPSSSSLVVCRSKSMTDLVVDQETLKQVRYEELQKIREQVKENEDQWQDDLTKWKNRRKSFNSDIVKKKEEREQTTASSGIGSRGFQNSNWRAPSLASRYTSAAKTEETFSTTTTPSLLPKAHEPSRPWVGKVSEEVTLSTGGGSLYIQQPQYNSVVMDPQPMPPGVSRVSASLPRSYMRSDSARLNSVVMLRPFGSQSTSVASLPPAYTVSTVVYSNITTLSSSVCVCSYLRIAPLMADSQKSVNGETDFTKKLSAPSRYIQVMTSEDKAHSLSSSAHSSGEEKEEEEKRGVTPTLESYADMRISLNQRPNSSRDFGFQTEWDSTGAHVTSIQPGSPAELCQLQVGDEVMSVSGQRVAEMSYGKWKSSTEQDFGLNPLLSVPKEPRGLEMDSRSISALSPLRQPTMPWEDKEAQEEERGRRVEEEAQRRQEEEERRRVEEDRQKWEEGRRTEEEEQELLRLQEERMRREKQEDEERRQREKEELRWQRRKEEERRRQEAAEQQHREKEKMQEQQQQWLIIIIFIFFKVTSSCGIGEGLGRKGQQSITQAELERQQILQEMKKKTNLATDNSWIRQRSTSTTNSKDPTASPIRRYSSWGLTGSLFSCSYQKSWLNQKHNGLWYPGYLGHVYSLFSSLCVCVLQSSYGSAFCNLRSVSGKKVCTFCDTVLGKGAAMIIESLGLCYHLTCFKCIDCKSDLGGSEAGAEVRIRNRQLYCNSCYMRFKTGQPTSM</sequence>
<dbReference type="InterPro" id="IPR001478">
    <property type="entry name" value="PDZ"/>
</dbReference>
<evidence type="ECO:0000256" key="4">
    <source>
        <dbReference type="PROSITE-ProRule" id="PRU00125"/>
    </source>
</evidence>
<feature type="compositionally biased region" description="Low complexity" evidence="6">
    <location>
        <begin position="523"/>
        <end position="542"/>
    </location>
</feature>
<dbReference type="GO" id="GO:0023051">
    <property type="term" value="P:regulation of signaling"/>
    <property type="evidence" value="ECO:0007669"/>
    <property type="project" value="InterPro"/>
</dbReference>
<evidence type="ECO:0000313" key="10">
    <source>
        <dbReference type="Proteomes" id="UP000694402"/>
    </source>
</evidence>
<dbReference type="Pfam" id="PF00412">
    <property type="entry name" value="LIM"/>
    <property type="match status" value="1"/>
</dbReference>
<dbReference type="GO" id="GO:0046872">
    <property type="term" value="F:metal ion binding"/>
    <property type="evidence" value="ECO:0007669"/>
    <property type="project" value="UniProtKB-KW"/>
</dbReference>
<evidence type="ECO:0000259" key="7">
    <source>
        <dbReference type="PROSITE" id="PS50023"/>
    </source>
</evidence>
<evidence type="ECO:0000256" key="5">
    <source>
        <dbReference type="SAM" id="Coils"/>
    </source>
</evidence>
<keyword evidence="3 4" id="KW-0440">LIM domain</keyword>
<dbReference type="Pfam" id="PF00595">
    <property type="entry name" value="PDZ"/>
    <property type="match status" value="1"/>
</dbReference>
<feature type="compositionally biased region" description="Basic and acidic residues" evidence="6">
    <location>
        <begin position="487"/>
        <end position="496"/>
    </location>
</feature>
<dbReference type="SUPFAM" id="SSF50156">
    <property type="entry name" value="PDZ domain-like"/>
    <property type="match status" value="1"/>
</dbReference>
<feature type="domain" description="LIM zinc-binding" evidence="7">
    <location>
        <begin position="1082"/>
        <end position="1148"/>
    </location>
</feature>
<dbReference type="Pfam" id="PF15949">
    <property type="entry name" value="DUF4757"/>
    <property type="match status" value="2"/>
</dbReference>
<dbReference type="AlphaFoldDB" id="A0A8C8EL75"/>
<evidence type="ECO:0008006" key="11">
    <source>
        <dbReference type="Google" id="ProtNLM"/>
    </source>
</evidence>
<dbReference type="InterPro" id="IPR029978">
    <property type="entry name" value="LMO-7"/>
</dbReference>
<evidence type="ECO:0000313" key="9">
    <source>
        <dbReference type="Ensembl" id="ENSOTSP00005011380.1"/>
    </source>
</evidence>
<accession>A0A8C8EL75</accession>
<dbReference type="GeneTree" id="ENSGT00950000183159"/>
<keyword evidence="5" id="KW-0175">Coiled coil</keyword>